<dbReference type="SUPFAM" id="SSF48452">
    <property type="entry name" value="TPR-like"/>
    <property type="match status" value="1"/>
</dbReference>
<dbReference type="PANTHER" id="PTHR45588:SF1">
    <property type="entry name" value="WW DOMAIN-CONTAINING PROTEIN"/>
    <property type="match status" value="1"/>
</dbReference>
<dbReference type="EMBL" id="JAJGAK010000002">
    <property type="protein sequence ID" value="MCC8363683.1"/>
    <property type="molecule type" value="Genomic_DNA"/>
</dbReference>
<evidence type="ECO:0000256" key="1">
    <source>
        <dbReference type="SAM" id="SignalP"/>
    </source>
</evidence>
<reference evidence="2" key="1">
    <citation type="submission" date="2021-10" db="EMBL/GenBank/DDBJ databases">
        <authorList>
            <person name="Lyu M."/>
            <person name="Wang X."/>
            <person name="Meng X."/>
            <person name="Xu K."/>
        </authorList>
    </citation>
    <scope>NUCLEOTIDE SEQUENCE</scope>
    <source>
        <strain evidence="2">A6</strain>
    </source>
</reference>
<name>A0ABS8JJ98_9GAMM</name>
<feature type="signal peptide" evidence="1">
    <location>
        <begin position="1"/>
        <end position="18"/>
    </location>
</feature>
<keyword evidence="3" id="KW-1185">Reference proteome</keyword>
<dbReference type="PANTHER" id="PTHR45588">
    <property type="entry name" value="TPR DOMAIN-CONTAINING PROTEIN"/>
    <property type="match status" value="1"/>
</dbReference>
<evidence type="ECO:0000313" key="3">
    <source>
        <dbReference type="Proteomes" id="UP001165293"/>
    </source>
</evidence>
<feature type="chain" id="PRO_5047409769" description="Tetratricopeptide repeat protein" evidence="1">
    <location>
        <begin position="19"/>
        <end position="499"/>
    </location>
</feature>
<proteinExistence type="predicted"/>
<evidence type="ECO:0008006" key="4">
    <source>
        <dbReference type="Google" id="ProtNLM"/>
    </source>
</evidence>
<dbReference type="Gene3D" id="1.25.40.10">
    <property type="entry name" value="Tetratricopeptide repeat domain"/>
    <property type="match status" value="1"/>
</dbReference>
<gene>
    <name evidence="2" type="ORF">LK996_11440</name>
</gene>
<protein>
    <recommendedName>
        <fullName evidence="4">Tetratricopeptide repeat protein</fullName>
    </recommendedName>
</protein>
<dbReference type="Proteomes" id="UP001165293">
    <property type="component" value="Unassembled WGS sequence"/>
</dbReference>
<dbReference type="InterPro" id="IPR011990">
    <property type="entry name" value="TPR-like_helical_dom_sf"/>
</dbReference>
<keyword evidence="1" id="KW-0732">Signal</keyword>
<comment type="caution">
    <text evidence="2">The sequence shown here is derived from an EMBL/GenBank/DDBJ whole genome shotgun (WGS) entry which is preliminary data.</text>
</comment>
<evidence type="ECO:0000313" key="2">
    <source>
        <dbReference type="EMBL" id="MCC8363683.1"/>
    </source>
</evidence>
<sequence length="499" mass="54449">MKRAVTLLLVTCTSAALAGDPHAGHAAGAVDFKVHCAPAVQAGFDRALALLHHMTYPQARAAFREVAERDPKCAMAHWGVASTLFQPLWPTRPDLAERQAGWNEVERARAIGTKDRRETLFVDATAAFFQDPASEDYWARIRRWADASARVHAAFPRDADAAAFHALAVLATTPQDRATRANADEAAAILAPVLARTPDHPGAMHYLVHADDVPGRERETPNVVHRYESVAPDNPHALHMPTHVYTRQGDWAGVVRGNLRAADAALRYPAGERGEFVWDEFPHAIEYLVYAYLQEGDVANAVKQRDRLLATQHLQPSFKTAFHLASVQARIPLETGDWNAAAALVPRQPAWVAWDKFPWPEAIAQFAHGLGSARIGELDAARTAHARLQALEANAARAGESLFERNIRVLRLELEGALAQANHHVDDGIAKLQAAAQLESGTPKHAVTPGPTLPAEELLAQAYLANGQRAQAHDAYARALAHYPNRRNAKLGLESSASH</sequence>
<organism evidence="2 3">
    <name type="scientific">Noviluteimonas lactosilytica</name>
    <dbReference type="NCBI Taxonomy" id="2888523"/>
    <lineage>
        <taxon>Bacteria</taxon>
        <taxon>Pseudomonadati</taxon>
        <taxon>Pseudomonadota</taxon>
        <taxon>Gammaproteobacteria</taxon>
        <taxon>Lysobacterales</taxon>
        <taxon>Lysobacteraceae</taxon>
        <taxon>Noviluteimonas</taxon>
    </lineage>
</organism>
<dbReference type="RefSeq" id="WP_230527347.1">
    <property type="nucleotide sequence ID" value="NZ_JAJGAK010000002.1"/>
</dbReference>
<accession>A0ABS8JJ98</accession>